<dbReference type="GO" id="GO:0003677">
    <property type="term" value="F:DNA binding"/>
    <property type="evidence" value="ECO:0007669"/>
    <property type="project" value="InterPro"/>
</dbReference>
<keyword evidence="2" id="KW-1277">Toxin-antitoxin system</keyword>
<evidence type="ECO:0000256" key="3">
    <source>
        <dbReference type="SAM" id="MobiDB-lite"/>
    </source>
</evidence>
<evidence type="ECO:0000313" key="4">
    <source>
        <dbReference type="EMBL" id="MDS0246080.1"/>
    </source>
</evidence>
<organism evidence="4 5">
    <name type="scientific">Microbacterium aurantiacum</name>
    <dbReference type="NCBI Taxonomy" id="162393"/>
    <lineage>
        <taxon>Bacteria</taxon>
        <taxon>Bacillati</taxon>
        <taxon>Actinomycetota</taxon>
        <taxon>Actinomycetes</taxon>
        <taxon>Micrococcales</taxon>
        <taxon>Microbacteriaceae</taxon>
        <taxon>Microbacterium</taxon>
    </lineage>
</organism>
<evidence type="ECO:0000313" key="5">
    <source>
        <dbReference type="Proteomes" id="UP001183582"/>
    </source>
</evidence>
<evidence type="ECO:0000256" key="2">
    <source>
        <dbReference type="ARBA" id="ARBA00022649"/>
    </source>
</evidence>
<name>A0AAJ2HK84_9MICO</name>
<dbReference type="Pfam" id="PF02452">
    <property type="entry name" value="PemK_toxin"/>
    <property type="match status" value="1"/>
</dbReference>
<dbReference type="Proteomes" id="UP001183582">
    <property type="component" value="Unassembled WGS sequence"/>
</dbReference>
<dbReference type="EMBL" id="JAHWXH010000002">
    <property type="protein sequence ID" value="MDS0246080.1"/>
    <property type="molecule type" value="Genomic_DNA"/>
</dbReference>
<gene>
    <name evidence="4" type="ORF">KZC50_10715</name>
</gene>
<comment type="similarity">
    <text evidence="1">Belongs to the PemK/MazF family.</text>
</comment>
<protein>
    <submittedName>
        <fullName evidence="4">Type II toxin-antitoxin system PemK/MazF family toxin</fullName>
    </submittedName>
</protein>
<dbReference type="InterPro" id="IPR003477">
    <property type="entry name" value="PemK-like"/>
</dbReference>
<feature type="region of interest" description="Disordered" evidence="3">
    <location>
        <begin position="19"/>
        <end position="55"/>
    </location>
</feature>
<dbReference type="RefSeq" id="WP_082334642.1">
    <property type="nucleotide sequence ID" value="NZ_BAAAGR010000002.1"/>
</dbReference>
<dbReference type="InterPro" id="IPR011067">
    <property type="entry name" value="Plasmid_toxin/cell-grow_inhib"/>
</dbReference>
<dbReference type="Gene3D" id="2.30.30.110">
    <property type="match status" value="1"/>
</dbReference>
<evidence type="ECO:0000256" key="1">
    <source>
        <dbReference type="ARBA" id="ARBA00007521"/>
    </source>
</evidence>
<proteinExistence type="inferred from homology"/>
<comment type="caution">
    <text evidence="4">The sequence shown here is derived from an EMBL/GenBank/DDBJ whole genome shotgun (WGS) entry which is preliminary data.</text>
</comment>
<dbReference type="AlphaFoldDB" id="A0AAJ2HK84"/>
<dbReference type="SUPFAM" id="SSF50118">
    <property type="entry name" value="Cell growth inhibitor/plasmid maintenance toxic component"/>
    <property type="match status" value="1"/>
</dbReference>
<accession>A0AAJ2HK84</accession>
<sequence>MSRLSSLFSKALSVLVPPRARASRHAEATASAPHTTRQIRPPRPADLRLAYAPDADGDPDAGEVIWTWVPYVENDGRGKDRPVLVIGRRDDDHVYGVRLTSRAHDGDRDFLPLGSGAWDSQGRPSWVDIEQIYLVHRGGMRREAAALDLDRFTRVARALQQRYGWDAGA</sequence>
<dbReference type="GeneID" id="301458709"/>
<reference evidence="4 5" key="1">
    <citation type="submission" date="2021-06" db="EMBL/GenBank/DDBJ databases">
        <title>Genome-based taxonomic framework of Microbacterium strains isolated from marine environment, the description of four new species and reclassification of four preexisting species.</title>
        <authorList>
            <person name="Lee S.D."/>
            <person name="Kim S.-M."/>
            <person name="Byeon Y.-S."/>
            <person name="Yang H.L."/>
            <person name="Kim I.S."/>
        </authorList>
    </citation>
    <scope>NUCLEOTIDE SEQUENCE [LARGE SCALE GENOMIC DNA]</scope>
    <source>
        <strain evidence="4 5">KACC 20514</strain>
    </source>
</reference>